<organism evidence="2 3">
    <name type="scientific">Virgisporangium aurantiacum</name>
    <dbReference type="NCBI Taxonomy" id="175570"/>
    <lineage>
        <taxon>Bacteria</taxon>
        <taxon>Bacillati</taxon>
        <taxon>Actinomycetota</taxon>
        <taxon>Actinomycetes</taxon>
        <taxon>Micromonosporales</taxon>
        <taxon>Micromonosporaceae</taxon>
        <taxon>Virgisporangium</taxon>
    </lineage>
</organism>
<dbReference type="AlphaFoldDB" id="A0A8J3ZNK7"/>
<evidence type="ECO:0000256" key="1">
    <source>
        <dbReference type="SAM" id="MobiDB-lite"/>
    </source>
</evidence>
<gene>
    <name evidence="2" type="ORF">Vau01_123520</name>
</gene>
<evidence type="ECO:0000313" key="2">
    <source>
        <dbReference type="EMBL" id="GIJ64836.1"/>
    </source>
</evidence>
<name>A0A8J3ZNK7_9ACTN</name>
<dbReference type="Proteomes" id="UP000612585">
    <property type="component" value="Unassembled WGS sequence"/>
</dbReference>
<accession>A0A8J3ZNK7</accession>
<dbReference type="EMBL" id="BOPG01000132">
    <property type="protein sequence ID" value="GIJ64836.1"/>
    <property type="molecule type" value="Genomic_DNA"/>
</dbReference>
<keyword evidence="3" id="KW-1185">Reference proteome</keyword>
<evidence type="ECO:0000313" key="3">
    <source>
        <dbReference type="Proteomes" id="UP000612585"/>
    </source>
</evidence>
<feature type="region of interest" description="Disordered" evidence="1">
    <location>
        <begin position="55"/>
        <end position="111"/>
    </location>
</feature>
<comment type="caution">
    <text evidence="2">The sequence shown here is derived from an EMBL/GenBank/DDBJ whole genome shotgun (WGS) entry which is preliminary data.</text>
</comment>
<reference evidence="2" key="1">
    <citation type="submission" date="2021-01" db="EMBL/GenBank/DDBJ databases">
        <title>Whole genome shotgun sequence of Virgisporangium aurantiacum NBRC 16421.</title>
        <authorList>
            <person name="Komaki H."/>
            <person name="Tamura T."/>
        </authorList>
    </citation>
    <scope>NUCLEOTIDE SEQUENCE</scope>
    <source>
        <strain evidence="2">NBRC 16421</strain>
    </source>
</reference>
<sequence>MPAAPAEHRTEVSVLAVLDNQGHAWPLIRRRGATGPDIATSDSTGRRIAASRVLTGLPPPQPVRPQPLNPTVATNPVPHHRSGLNPKCRRPPVAPTPRKGGPADVHILPAG</sequence>
<feature type="compositionally biased region" description="Basic residues" evidence="1">
    <location>
        <begin position="78"/>
        <end position="90"/>
    </location>
</feature>
<proteinExistence type="predicted"/>
<feature type="compositionally biased region" description="Pro residues" evidence="1">
    <location>
        <begin position="57"/>
        <end position="68"/>
    </location>
</feature>
<protein>
    <submittedName>
        <fullName evidence="2">Uncharacterized protein</fullName>
    </submittedName>
</protein>